<dbReference type="GO" id="GO:0008168">
    <property type="term" value="F:methyltransferase activity"/>
    <property type="evidence" value="ECO:0007669"/>
    <property type="project" value="UniProtKB-KW"/>
</dbReference>
<keyword evidence="2" id="KW-1185">Reference proteome</keyword>
<dbReference type="OrthoDB" id="5563826at2"/>
<name>M4NI64_9GAMM</name>
<dbReference type="AlphaFoldDB" id="M4NI64"/>
<dbReference type="RefSeq" id="WP_015448876.1">
    <property type="nucleotide sequence ID" value="NC_020541.1"/>
</dbReference>
<dbReference type="KEGG" id="rhd:R2APBS1_3521"/>
<proteinExistence type="predicted"/>
<organism evidence="1 2">
    <name type="scientific">Rhodanobacter denitrificans</name>
    <dbReference type="NCBI Taxonomy" id="666685"/>
    <lineage>
        <taxon>Bacteria</taxon>
        <taxon>Pseudomonadati</taxon>
        <taxon>Pseudomonadota</taxon>
        <taxon>Gammaproteobacteria</taxon>
        <taxon>Lysobacterales</taxon>
        <taxon>Rhodanobacteraceae</taxon>
        <taxon>Rhodanobacter</taxon>
    </lineage>
</organism>
<keyword evidence="1" id="KW-0489">Methyltransferase</keyword>
<evidence type="ECO:0000313" key="2">
    <source>
        <dbReference type="Proteomes" id="UP000011859"/>
    </source>
</evidence>
<dbReference type="Pfam" id="PF06080">
    <property type="entry name" value="DUF938"/>
    <property type="match status" value="1"/>
</dbReference>
<dbReference type="InterPro" id="IPR029063">
    <property type="entry name" value="SAM-dependent_MTases_sf"/>
</dbReference>
<protein>
    <submittedName>
        <fullName evidence="1">Putative S-adenosylmethionine-dependent methyltransferase</fullName>
    </submittedName>
</protein>
<dbReference type="GO" id="GO:0032259">
    <property type="term" value="P:methylation"/>
    <property type="evidence" value="ECO:0007669"/>
    <property type="project" value="UniProtKB-KW"/>
</dbReference>
<keyword evidence="1" id="KW-0808">Transferase</keyword>
<evidence type="ECO:0000313" key="1">
    <source>
        <dbReference type="EMBL" id="AGG90584.1"/>
    </source>
</evidence>
<dbReference type="Proteomes" id="UP000011859">
    <property type="component" value="Chromosome"/>
</dbReference>
<dbReference type="PANTHER" id="PTHR20974">
    <property type="entry name" value="UPF0585 PROTEIN CG18661"/>
    <property type="match status" value="1"/>
</dbReference>
<gene>
    <name evidence="1" type="ORF">R2APBS1_3521</name>
</gene>
<dbReference type="PANTHER" id="PTHR20974:SF0">
    <property type="entry name" value="UPF0585 PROTEIN CG18661"/>
    <property type="match status" value="1"/>
</dbReference>
<dbReference type="SUPFAM" id="SSF53335">
    <property type="entry name" value="S-adenosyl-L-methionine-dependent methyltransferases"/>
    <property type="match status" value="1"/>
</dbReference>
<sequence>MEKPHSPACERNREPILGVLRAHFADRRRVLEIGSGSGQHAVHFAAALPQLNWQSSDRAEYLPSIRAWLDEAALPNTPPPLALDVGGAWPSGPFDAVFSANTLHIMAWPKLQQLFARLPAVTTGDAVLVIYGPFNEHGRYSSDSNAAFDQSLKARGAHMGIRDAEAVDALAAAAGFALVDDAAMPANNRCRVWRRVHG</sequence>
<dbReference type="EMBL" id="CP003470">
    <property type="protein sequence ID" value="AGG90584.1"/>
    <property type="molecule type" value="Genomic_DNA"/>
</dbReference>
<accession>M4NI64</accession>
<dbReference type="STRING" id="666685.R2APBS1_3521"/>
<dbReference type="InterPro" id="IPR010342">
    <property type="entry name" value="DUF938"/>
</dbReference>
<dbReference type="HOGENOM" id="CLU_067698_1_0_6"/>
<reference evidence="1 2" key="1">
    <citation type="submission" date="2012-04" db="EMBL/GenBank/DDBJ databases">
        <title>Complete genome of Rhodanobacter sp. 2APBS1.</title>
        <authorList>
            <consortium name="US DOE Joint Genome Institute"/>
            <person name="Huntemann M."/>
            <person name="Wei C.-L."/>
            <person name="Han J."/>
            <person name="Detter J.C."/>
            <person name="Han C."/>
            <person name="Tapia R."/>
            <person name="Munk A.C.C."/>
            <person name="Chen A."/>
            <person name="Krypides N."/>
            <person name="Mavromatis K."/>
            <person name="Markowitz V."/>
            <person name="Szeto E."/>
            <person name="Ivanova N."/>
            <person name="Mikhailova N."/>
            <person name="Ovchinnikova G."/>
            <person name="Pagani I."/>
            <person name="Pati A."/>
            <person name="Goodwin L."/>
            <person name="Peters L."/>
            <person name="Pitluck S."/>
            <person name="Woyke T."/>
            <person name="Prakash O."/>
            <person name="Elkins J."/>
            <person name="Brown S."/>
            <person name="Palumbo A."/>
            <person name="Hemme C."/>
            <person name="Zhou J."/>
            <person name="Watson D."/>
            <person name="Jardine P."/>
            <person name="Kostka J."/>
            <person name="Green S."/>
        </authorList>
    </citation>
    <scope>NUCLEOTIDE SEQUENCE [LARGE SCALE GENOMIC DNA]</scope>
    <source>
        <strain evidence="1 2">2APBS1</strain>
    </source>
</reference>
<dbReference type="Gene3D" id="3.40.50.150">
    <property type="entry name" value="Vaccinia Virus protein VP39"/>
    <property type="match status" value="1"/>
</dbReference>
<dbReference type="eggNOG" id="COG0500">
    <property type="taxonomic scope" value="Bacteria"/>
</dbReference>